<gene>
    <name evidence="3" type="ORF">GGH94_002300</name>
</gene>
<feature type="compositionally biased region" description="Low complexity" evidence="1">
    <location>
        <begin position="333"/>
        <end position="342"/>
    </location>
</feature>
<protein>
    <submittedName>
        <fullName evidence="3">Uncharacterized protein</fullName>
    </submittedName>
</protein>
<feature type="compositionally biased region" description="Low complexity" evidence="1">
    <location>
        <begin position="313"/>
        <end position="323"/>
    </location>
</feature>
<keyword evidence="2" id="KW-0812">Transmembrane</keyword>
<feature type="transmembrane region" description="Helical" evidence="2">
    <location>
        <begin position="12"/>
        <end position="30"/>
    </location>
</feature>
<dbReference type="EMBL" id="JANBUY010000062">
    <property type="protein sequence ID" value="KAJ2865347.1"/>
    <property type="molecule type" value="Genomic_DNA"/>
</dbReference>
<feature type="region of interest" description="Disordered" evidence="1">
    <location>
        <begin position="297"/>
        <end position="343"/>
    </location>
</feature>
<reference evidence="3" key="1">
    <citation type="submission" date="2022-07" db="EMBL/GenBank/DDBJ databases">
        <title>Phylogenomic reconstructions and comparative analyses of Kickxellomycotina fungi.</title>
        <authorList>
            <person name="Reynolds N.K."/>
            <person name="Stajich J.E."/>
            <person name="Barry K."/>
            <person name="Grigoriev I.V."/>
            <person name="Crous P."/>
            <person name="Smith M.E."/>
        </authorList>
    </citation>
    <scope>NUCLEOTIDE SEQUENCE</scope>
    <source>
        <strain evidence="3">RSA 476</strain>
    </source>
</reference>
<evidence type="ECO:0000256" key="2">
    <source>
        <dbReference type="SAM" id="Phobius"/>
    </source>
</evidence>
<accession>A0A9W8IJB6</accession>
<name>A0A9W8IJB6_9FUNG</name>
<keyword evidence="2" id="KW-0472">Membrane</keyword>
<keyword evidence="2" id="KW-1133">Transmembrane helix</keyword>
<evidence type="ECO:0000256" key="1">
    <source>
        <dbReference type="SAM" id="MobiDB-lite"/>
    </source>
</evidence>
<sequence length="431" mass="47180">MDTITRFSLTGLLTYVVLFVLTMWTWLAAIPRLSVRLILRVLDIFESTMLMVVWEYQGDNILKFLFKHHYIQSGTAVVCAHPVTALQHRGKSQSTQTDDSLDAVLARQQIQALDKLVNDLMPGLLCALSELPQRGALDCQLVNQACEQNLNLPLISTEPELQPQSVCSSGELDAIEAGLQILVDKIGIVDTRLSQLQHAISEAPLAIIASRTGEHEDRLTSVVDSLNAVKAKCEIDRMLALQLVQSLAALDTTLASIDLSPCETARQVADAIVQTDDPAQDVSRNNSVFTELAETQVATPIHTGTEQPEMLYSSSSSISTDDAAAADEDSAGDAEASTSDSDQCSVRSLKSLQMYANSEKMTSLVGTSDIMAVNITRDLPFTAQLVVPIESGKSEAPPPIKIYKQYRFSIRRGIKRYSWFGKKAQHSQAQE</sequence>
<keyword evidence="4" id="KW-1185">Reference proteome</keyword>
<dbReference type="AlphaFoldDB" id="A0A9W8IJB6"/>
<feature type="compositionally biased region" description="Polar residues" evidence="1">
    <location>
        <begin position="297"/>
        <end position="306"/>
    </location>
</feature>
<proteinExistence type="predicted"/>
<evidence type="ECO:0000313" key="4">
    <source>
        <dbReference type="Proteomes" id="UP001140074"/>
    </source>
</evidence>
<organism evidence="3 4">
    <name type="scientific">Coemansia aciculifera</name>
    <dbReference type="NCBI Taxonomy" id="417176"/>
    <lineage>
        <taxon>Eukaryota</taxon>
        <taxon>Fungi</taxon>
        <taxon>Fungi incertae sedis</taxon>
        <taxon>Zoopagomycota</taxon>
        <taxon>Kickxellomycotina</taxon>
        <taxon>Kickxellomycetes</taxon>
        <taxon>Kickxellales</taxon>
        <taxon>Kickxellaceae</taxon>
        <taxon>Coemansia</taxon>
    </lineage>
</organism>
<dbReference type="Proteomes" id="UP001140074">
    <property type="component" value="Unassembled WGS sequence"/>
</dbReference>
<comment type="caution">
    <text evidence="3">The sequence shown here is derived from an EMBL/GenBank/DDBJ whole genome shotgun (WGS) entry which is preliminary data.</text>
</comment>
<evidence type="ECO:0000313" key="3">
    <source>
        <dbReference type="EMBL" id="KAJ2865347.1"/>
    </source>
</evidence>